<evidence type="ECO:0000256" key="2">
    <source>
        <dbReference type="SAM" id="Phobius"/>
    </source>
</evidence>
<dbReference type="AlphaFoldDB" id="A0A4S8JSD0"/>
<accession>A0A4S8JSD0</accession>
<feature type="transmembrane region" description="Helical" evidence="2">
    <location>
        <begin position="41"/>
        <end position="62"/>
    </location>
</feature>
<feature type="compositionally biased region" description="Gly residues" evidence="1">
    <location>
        <begin position="8"/>
        <end position="24"/>
    </location>
</feature>
<dbReference type="PANTHER" id="PTHR36779:SF1">
    <property type="entry name" value="OS04G0600400 PROTEIN"/>
    <property type="match status" value="1"/>
</dbReference>
<dbReference type="EMBL" id="PYDT01000004">
    <property type="protein sequence ID" value="THU64993.1"/>
    <property type="molecule type" value="Genomic_DNA"/>
</dbReference>
<dbReference type="Proteomes" id="UP000317650">
    <property type="component" value="Chromosome 1"/>
</dbReference>
<keyword evidence="2" id="KW-0472">Membrane</keyword>
<dbReference type="PANTHER" id="PTHR36779">
    <property type="entry name" value="OSJNBA0083N12.13 PROTEIN"/>
    <property type="match status" value="1"/>
</dbReference>
<keyword evidence="2" id="KW-1133">Transmembrane helix</keyword>
<evidence type="ECO:0000313" key="3">
    <source>
        <dbReference type="EMBL" id="THU64993.1"/>
    </source>
</evidence>
<feature type="transmembrane region" description="Helical" evidence="2">
    <location>
        <begin position="226"/>
        <end position="254"/>
    </location>
</feature>
<evidence type="ECO:0000313" key="4">
    <source>
        <dbReference type="Proteomes" id="UP000317650"/>
    </source>
</evidence>
<reference evidence="3 4" key="1">
    <citation type="journal article" date="2019" name="Nat. Plants">
        <title>Genome sequencing of Musa balbisiana reveals subgenome evolution and function divergence in polyploid bananas.</title>
        <authorList>
            <person name="Yao X."/>
        </authorList>
    </citation>
    <scope>NUCLEOTIDE SEQUENCE [LARGE SCALE GENOMIC DNA]</scope>
    <source>
        <strain evidence="4">cv. DH-PKW</strain>
        <tissue evidence="3">Leaves</tissue>
    </source>
</reference>
<protein>
    <submittedName>
        <fullName evidence="3">Uncharacterized protein</fullName>
    </submittedName>
</protein>
<gene>
    <name evidence="3" type="ORF">C4D60_Mb01t32440</name>
</gene>
<evidence type="ECO:0000256" key="1">
    <source>
        <dbReference type="SAM" id="MobiDB-lite"/>
    </source>
</evidence>
<organism evidence="3 4">
    <name type="scientific">Musa balbisiana</name>
    <name type="common">Banana</name>
    <dbReference type="NCBI Taxonomy" id="52838"/>
    <lineage>
        <taxon>Eukaryota</taxon>
        <taxon>Viridiplantae</taxon>
        <taxon>Streptophyta</taxon>
        <taxon>Embryophyta</taxon>
        <taxon>Tracheophyta</taxon>
        <taxon>Spermatophyta</taxon>
        <taxon>Magnoliopsida</taxon>
        <taxon>Liliopsida</taxon>
        <taxon>Zingiberales</taxon>
        <taxon>Musaceae</taxon>
        <taxon>Musa</taxon>
    </lineage>
</organism>
<name>A0A4S8JSD0_MUSBA</name>
<comment type="caution">
    <text evidence="3">The sequence shown here is derived from an EMBL/GenBank/DDBJ whole genome shotgun (WGS) entry which is preliminary data.</text>
</comment>
<feature type="region of interest" description="Disordered" evidence="1">
    <location>
        <begin position="1"/>
        <end position="24"/>
    </location>
</feature>
<sequence length="315" mass="35443">MDLPEPSTGGGGGGGGGGGRGGTGGEAGRASRFLFRCFSSLILSLAASFLFSFLLGLLGLAIEELSASAPLSVPSTCRILSSSIDIRTSKICELGMFNYKAKHVFYPSEKTKFRCRYDYYWASVFEVVEYKEYFSSHIFHAVAEVPKEALPEECRPSFGAAWSTRMKFKVNETYNCRYIPGSQRADIFLDDLFYCQAKEPSIMEMIRRYFTLFRRLYYKQISGQHVVYSVAGVISGILMSIFVVILIKIVHLLARASVRKWNAFGANIMVIVVQLRRVCLFVAYLCAMCWLTLHYSETIGLKRLFFNSEVDERTS</sequence>
<feature type="transmembrane region" description="Helical" evidence="2">
    <location>
        <begin position="274"/>
        <end position="293"/>
    </location>
</feature>
<proteinExistence type="predicted"/>
<keyword evidence="2" id="KW-0812">Transmembrane</keyword>
<keyword evidence="4" id="KW-1185">Reference proteome</keyword>